<dbReference type="OrthoDB" id="360720at2759"/>
<reference evidence="3" key="1">
    <citation type="journal article" date="2014" name="Nucleic Acids Res.">
        <title>The evolutionary dynamics of variant antigen genes in Babesia reveal a history of genomic innovation underlying host-parasite interaction.</title>
        <authorList>
            <person name="Jackson A.P."/>
            <person name="Otto T.D."/>
            <person name="Darby A."/>
            <person name="Ramaprasad A."/>
            <person name="Xia D."/>
            <person name="Echaide I.E."/>
            <person name="Farber M."/>
            <person name="Gahlot S."/>
            <person name="Gamble J."/>
            <person name="Gupta D."/>
            <person name="Gupta Y."/>
            <person name="Jackson L."/>
            <person name="Malandrin L."/>
            <person name="Malas T.B."/>
            <person name="Moussa E."/>
            <person name="Nair M."/>
            <person name="Reid A.J."/>
            <person name="Sanders M."/>
            <person name="Sharma J."/>
            <person name="Tracey A."/>
            <person name="Quail M.A."/>
            <person name="Weir W."/>
            <person name="Wastling J.M."/>
            <person name="Hall N."/>
            <person name="Willadsen P."/>
            <person name="Lingelbach K."/>
            <person name="Shiels B."/>
            <person name="Tait A."/>
            <person name="Berriman M."/>
            <person name="Allred D.R."/>
            <person name="Pain A."/>
        </authorList>
    </citation>
    <scope>NUCLEOTIDE SEQUENCE [LARGE SCALE GENOMIC DNA]</scope>
    <source>
        <strain evidence="3">Bond</strain>
    </source>
</reference>
<gene>
    <name evidence="2" type="ORF">BBBOND_0308640</name>
</gene>
<dbReference type="AlphaFoldDB" id="A0A061D8D8"/>
<name>A0A061D8D8_BABBI</name>
<accession>A0A061D8D8</accession>
<organism evidence="2 3">
    <name type="scientific">Babesia bigemina</name>
    <dbReference type="NCBI Taxonomy" id="5866"/>
    <lineage>
        <taxon>Eukaryota</taxon>
        <taxon>Sar</taxon>
        <taxon>Alveolata</taxon>
        <taxon>Apicomplexa</taxon>
        <taxon>Aconoidasida</taxon>
        <taxon>Piroplasmida</taxon>
        <taxon>Babesiidae</taxon>
        <taxon>Babesia</taxon>
    </lineage>
</organism>
<evidence type="ECO:0000313" key="3">
    <source>
        <dbReference type="Proteomes" id="UP000033188"/>
    </source>
</evidence>
<sequence>MEHVPTDNPDSTNGDVGQIVTKMVSWKDVTDDDLPYRASINPYTYEKCRKIYNHYFQDLERLGQLETTEETVNVRKDIDKKIKVGAKPLSGVRGIYYTRGTWRVQYRGRNREVVSCVFNYDSKDVLIATFDLAFRLLRRVIDLGRQIKTEDGMVITELTEERLLDLDRRSRLRSAKNESTGPRDVQSVPSKRIRRQRQDLYTENYNSDADDSDVEPRHSTVRKKSRPSASKSTHYSKTLPSHGRGPDTAGEGMTIPPNLGYYAGKLDSFERLFQSYNKFNTLELISYLIDESRMRNRQRSVANRQAALPQSSAAHETSVIEEESATERISMDGSSVSECVYDQDDIEVNADVEYYQHGDHGMCTMIAKPRTYVIRMV</sequence>
<feature type="region of interest" description="Disordered" evidence="1">
    <location>
        <begin position="304"/>
        <end position="326"/>
    </location>
</feature>
<dbReference type="RefSeq" id="XP_012769147.1">
    <property type="nucleotide sequence ID" value="XM_012913693.1"/>
</dbReference>
<evidence type="ECO:0000313" key="2">
    <source>
        <dbReference type="EMBL" id="CDR96961.1"/>
    </source>
</evidence>
<proteinExistence type="predicted"/>
<feature type="compositionally biased region" description="Polar residues" evidence="1">
    <location>
        <begin position="227"/>
        <end position="239"/>
    </location>
</feature>
<dbReference type="OMA" id="VFNYDSK"/>
<feature type="region of interest" description="Disordered" evidence="1">
    <location>
        <begin position="173"/>
        <end position="252"/>
    </location>
</feature>
<protein>
    <submittedName>
        <fullName evidence="2">Uncharacterized protein</fullName>
    </submittedName>
</protein>
<feature type="compositionally biased region" description="Polar residues" evidence="1">
    <location>
        <begin position="304"/>
        <end position="315"/>
    </location>
</feature>
<dbReference type="Proteomes" id="UP000033188">
    <property type="component" value="Chromosome 3"/>
</dbReference>
<dbReference type="VEuPathDB" id="PiroplasmaDB:BBBOND_0308640"/>
<dbReference type="GeneID" id="24565502"/>
<dbReference type="EMBL" id="LK391709">
    <property type="protein sequence ID" value="CDR96961.1"/>
    <property type="molecule type" value="Genomic_DNA"/>
</dbReference>
<dbReference type="KEGG" id="bbig:BBBOND_0308640"/>
<evidence type="ECO:0000256" key="1">
    <source>
        <dbReference type="SAM" id="MobiDB-lite"/>
    </source>
</evidence>
<keyword evidence="3" id="KW-1185">Reference proteome</keyword>